<dbReference type="SUPFAM" id="SSF48452">
    <property type="entry name" value="TPR-like"/>
    <property type="match status" value="2"/>
</dbReference>
<dbReference type="InterPro" id="IPR016032">
    <property type="entry name" value="Sig_transdc_resp-reg_C-effctor"/>
</dbReference>
<gene>
    <name evidence="4" type="ORF">GCM10022214_16430</name>
</gene>
<dbReference type="InterPro" id="IPR036388">
    <property type="entry name" value="WH-like_DNA-bd_sf"/>
</dbReference>
<dbReference type="PANTHER" id="PTHR16305">
    <property type="entry name" value="TESTICULAR SOLUBLE ADENYLYL CYCLASE"/>
    <property type="match status" value="1"/>
</dbReference>
<dbReference type="Pfam" id="PF13191">
    <property type="entry name" value="AAA_16"/>
    <property type="match status" value="1"/>
</dbReference>
<keyword evidence="5" id="KW-1185">Reference proteome</keyword>
<evidence type="ECO:0000313" key="5">
    <source>
        <dbReference type="Proteomes" id="UP001500683"/>
    </source>
</evidence>
<dbReference type="Pfam" id="PF00196">
    <property type="entry name" value="GerE"/>
    <property type="match status" value="1"/>
</dbReference>
<dbReference type="InterPro" id="IPR041664">
    <property type="entry name" value="AAA_16"/>
</dbReference>
<keyword evidence="2" id="KW-0067">ATP-binding</keyword>
<keyword evidence="1" id="KW-0547">Nucleotide-binding</keyword>
<name>A0ABP7VBT6_9ACTN</name>
<dbReference type="InterPro" id="IPR003593">
    <property type="entry name" value="AAA+_ATPase"/>
</dbReference>
<reference evidence="5" key="1">
    <citation type="journal article" date="2019" name="Int. J. Syst. Evol. Microbiol.">
        <title>The Global Catalogue of Microorganisms (GCM) 10K type strain sequencing project: providing services to taxonomists for standard genome sequencing and annotation.</title>
        <authorList>
            <consortium name="The Broad Institute Genomics Platform"/>
            <consortium name="The Broad Institute Genome Sequencing Center for Infectious Disease"/>
            <person name="Wu L."/>
            <person name="Ma J."/>
        </authorList>
    </citation>
    <scope>NUCLEOTIDE SEQUENCE [LARGE SCALE GENOMIC DNA]</scope>
    <source>
        <strain evidence="5">JCM 16702</strain>
    </source>
</reference>
<dbReference type="SUPFAM" id="SSF52540">
    <property type="entry name" value="P-loop containing nucleoside triphosphate hydrolases"/>
    <property type="match status" value="1"/>
</dbReference>
<dbReference type="PROSITE" id="PS50043">
    <property type="entry name" value="HTH_LUXR_2"/>
    <property type="match status" value="1"/>
</dbReference>
<dbReference type="SMART" id="SM00382">
    <property type="entry name" value="AAA"/>
    <property type="match status" value="1"/>
</dbReference>
<sequence length="937" mass="101256">MRIVERTGELLTLQELLAPDRERPGRVVLIEGAAATGKTTLMHAFAGRAVEAGATFLSASASRAERELPLSAVSQLFHDPALPPAETEQADRLIQDGFLTVRALGVRPEGEAVVRVPPPILSRLTAMVLKVAEQRPLVIGVDDIHHADDASVQFLLYLARRIGTARVLLVLTECLRPTRPHSLLHTDLLREPHCRRLRLKPLSEEGVADLLAEHVGAATAAQLAPECHRVSGGNPLLVHALIEDHRMAEPTRPACLTFGDAFRQAVLTCLYRSESTTLARAVAVLPDGVSGGLLGELVHADAASVAWTCEVLQAAGLLDAGGFRHEALRAAVLGGMRPDERTALHLRAAEMLHRHGAPAAVVADRLLAADQARTPWAVAVLRDAAEQAFTEGRVSDATGLLRLALRECGDDDQRPAVHLDLARAEWRIDPAIAARHLPDLVRGLRKGRLPAGGDATLVSWMLWLGRTHDALEIMTEVSGGVTLPHAGPGRRPEHGPRAEPSPWWLPYAYPGLTRLEGLGDILRPPGRAPDTAVPGAVAPSLRAEAMLANALARGAVQEAVARAEQILEEAGPAFKSPMLIAAIAALVYADELDTAERWCDAFGRSTATWPPQGRALLMAMRALVHHGRGRLDAAVKCAREALTLMTPKGWGVVIAIPLATMVVSLTAAGRYEEVEEYLDMPLPEGLFHSPFVLPHLQARGRYYLAINRPKAALAEFQTCGELMTGWGFDVPGFVPWRTDMAQAHLVLGDRQNARRLAAEQLRMLSPGQVRTRGATLRTLAAASDVDRRTALITEAVELLERSGDRLELARALADLSELYHATGQERRARAVEQRARALAAECGAGEIGNTLSPRLAEVDERGEGAGPDLLNGLSVAELRVAALAVDGYTNRQIARRLHVTTSTVEQHLTKVYRKLQISRRTDLPVTLLLQSSQDFPA</sequence>
<dbReference type="Gene3D" id="1.10.10.10">
    <property type="entry name" value="Winged helix-like DNA-binding domain superfamily/Winged helix DNA-binding domain"/>
    <property type="match status" value="1"/>
</dbReference>
<dbReference type="PRINTS" id="PR00038">
    <property type="entry name" value="HTHLUXR"/>
</dbReference>
<accession>A0ABP7VBT6</accession>
<evidence type="ECO:0000259" key="3">
    <source>
        <dbReference type="PROSITE" id="PS50043"/>
    </source>
</evidence>
<evidence type="ECO:0000256" key="1">
    <source>
        <dbReference type="ARBA" id="ARBA00022741"/>
    </source>
</evidence>
<dbReference type="SUPFAM" id="SSF46894">
    <property type="entry name" value="C-terminal effector domain of the bipartite response regulators"/>
    <property type="match status" value="1"/>
</dbReference>
<dbReference type="Gene3D" id="1.25.40.10">
    <property type="entry name" value="Tetratricopeptide repeat domain"/>
    <property type="match status" value="1"/>
</dbReference>
<evidence type="ECO:0000313" key="4">
    <source>
        <dbReference type="EMBL" id="GAA4063614.1"/>
    </source>
</evidence>
<dbReference type="SMART" id="SM00421">
    <property type="entry name" value="HTH_LUXR"/>
    <property type="match status" value="1"/>
</dbReference>
<organism evidence="4 5">
    <name type="scientific">Actinomadura miaoliensis</name>
    <dbReference type="NCBI Taxonomy" id="430685"/>
    <lineage>
        <taxon>Bacteria</taxon>
        <taxon>Bacillati</taxon>
        <taxon>Actinomycetota</taxon>
        <taxon>Actinomycetes</taxon>
        <taxon>Streptosporangiales</taxon>
        <taxon>Thermomonosporaceae</taxon>
        <taxon>Actinomadura</taxon>
    </lineage>
</organism>
<comment type="caution">
    <text evidence="4">The sequence shown here is derived from an EMBL/GenBank/DDBJ whole genome shotgun (WGS) entry which is preliminary data.</text>
</comment>
<dbReference type="InterPro" id="IPR011990">
    <property type="entry name" value="TPR-like_helical_dom_sf"/>
</dbReference>
<feature type="domain" description="HTH luxR-type" evidence="3">
    <location>
        <begin position="866"/>
        <end position="931"/>
    </location>
</feature>
<protein>
    <submittedName>
        <fullName evidence="4">LuxR family transcriptional regulator</fullName>
    </submittedName>
</protein>
<dbReference type="RefSeq" id="WP_344943145.1">
    <property type="nucleotide sequence ID" value="NZ_BAAAZG010000006.1"/>
</dbReference>
<dbReference type="EMBL" id="BAAAZG010000006">
    <property type="protein sequence ID" value="GAA4063614.1"/>
    <property type="molecule type" value="Genomic_DNA"/>
</dbReference>
<dbReference type="InterPro" id="IPR027417">
    <property type="entry name" value="P-loop_NTPase"/>
</dbReference>
<dbReference type="Proteomes" id="UP001500683">
    <property type="component" value="Unassembled WGS sequence"/>
</dbReference>
<dbReference type="CDD" id="cd06170">
    <property type="entry name" value="LuxR_C_like"/>
    <property type="match status" value="1"/>
</dbReference>
<proteinExistence type="predicted"/>
<dbReference type="PANTHER" id="PTHR16305:SF35">
    <property type="entry name" value="TRANSCRIPTIONAL ACTIVATOR DOMAIN"/>
    <property type="match status" value="1"/>
</dbReference>
<dbReference type="InterPro" id="IPR000792">
    <property type="entry name" value="Tscrpt_reg_LuxR_C"/>
</dbReference>
<evidence type="ECO:0000256" key="2">
    <source>
        <dbReference type="ARBA" id="ARBA00022840"/>
    </source>
</evidence>